<evidence type="ECO:0000313" key="3">
    <source>
        <dbReference type="EMBL" id="KAF6091645.1"/>
    </source>
</evidence>
<dbReference type="GeneID" id="114505187"/>
<dbReference type="GO" id="GO:0007060">
    <property type="term" value="P:male meiosis chromosome segregation"/>
    <property type="evidence" value="ECO:0007669"/>
    <property type="project" value="TreeGrafter"/>
</dbReference>
<dbReference type="Gene3D" id="1.25.40.10">
    <property type="entry name" value="Tetratricopeptide repeat domain"/>
    <property type="match status" value="1"/>
</dbReference>
<dbReference type="AlphaFoldDB" id="A0A6J2MHT7"/>
<dbReference type="PANTHER" id="PTHR47083:SF1">
    <property type="entry name" value="TESTIS-EXPRESSED PROTEIN 11"/>
    <property type="match status" value="1"/>
</dbReference>
<dbReference type="OrthoDB" id="65716at2759"/>
<proteinExistence type="predicted"/>
<protein>
    <recommendedName>
        <fullName evidence="2">Protein ZIP4 homolog</fullName>
    </recommendedName>
</protein>
<evidence type="ECO:0000313" key="6">
    <source>
        <dbReference type="RefSeq" id="XP_028378876.1"/>
    </source>
</evidence>
<name>A0A6J2MHT7_9CHIR</name>
<dbReference type="Proteomes" id="UP000504628">
    <property type="component" value="Chromosome X"/>
</dbReference>
<evidence type="ECO:0000256" key="2">
    <source>
        <dbReference type="ARBA" id="ARBA00031845"/>
    </source>
</evidence>
<gene>
    <name evidence="6" type="primary">TEX11</name>
    <name evidence="3" type="ORF">HJG60_018762</name>
</gene>
<dbReference type="RefSeq" id="XP_028378876.1">
    <property type="nucleotide sequence ID" value="XM_028523075.2"/>
</dbReference>
<reference evidence="3 5" key="1">
    <citation type="journal article" date="2020" name="Nature">
        <title>Six reference-quality genomes reveal evolution of bat adaptations.</title>
        <authorList>
            <person name="Jebb D."/>
            <person name="Huang Z."/>
            <person name="Pippel M."/>
            <person name="Hughes G.M."/>
            <person name="Lavrichenko K."/>
            <person name="Devanna P."/>
            <person name="Winkler S."/>
            <person name="Jermiin L.S."/>
            <person name="Skirmuntt E.C."/>
            <person name="Katzourakis A."/>
            <person name="Burkitt-Gray L."/>
            <person name="Ray D.A."/>
            <person name="Sullivan K.A.M."/>
            <person name="Roscito J.G."/>
            <person name="Kirilenko B.M."/>
            <person name="Davalos L.M."/>
            <person name="Corthals A.P."/>
            <person name="Power M.L."/>
            <person name="Jones G."/>
            <person name="Ransome R.D."/>
            <person name="Dechmann D.K.N."/>
            <person name="Locatelli A.G."/>
            <person name="Puechmaille S.J."/>
            <person name="Fedrigo O."/>
            <person name="Jarvis E.D."/>
            <person name="Hiller M."/>
            <person name="Vernes S.C."/>
            <person name="Myers E.W."/>
            <person name="Teeling E.C."/>
        </authorList>
    </citation>
    <scope>NUCLEOTIDE SEQUENCE [LARGE SCALE GENOMIC DNA]</scope>
    <source>
        <strain evidence="3">Bat1K_MPI-CBG_1</strain>
    </source>
</reference>
<dbReference type="InterPro" id="IPR011990">
    <property type="entry name" value="TPR-like_helical_dom_sf"/>
</dbReference>
<dbReference type="SUPFAM" id="SSF48452">
    <property type="entry name" value="TPR-like"/>
    <property type="match status" value="1"/>
</dbReference>
<dbReference type="GO" id="GO:0007131">
    <property type="term" value="P:reciprocal meiotic recombination"/>
    <property type="evidence" value="ECO:0007669"/>
    <property type="project" value="TreeGrafter"/>
</dbReference>
<reference evidence="6" key="2">
    <citation type="submission" date="2025-04" db="UniProtKB">
        <authorList>
            <consortium name="RefSeq"/>
        </authorList>
    </citation>
    <scope>IDENTIFICATION</scope>
    <source>
        <tissue evidence="6">Muscle</tissue>
    </source>
</reference>
<dbReference type="CTD" id="56159"/>
<keyword evidence="4" id="KW-1185">Reference proteome</keyword>
<dbReference type="Pfam" id="PF08631">
    <property type="entry name" value="SPO22"/>
    <property type="match status" value="1"/>
</dbReference>
<dbReference type="GO" id="GO:0000801">
    <property type="term" value="C:central element"/>
    <property type="evidence" value="ECO:0007669"/>
    <property type="project" value="TreeGrafter"/>
</dbReference>
<evidence type="ECO:0000313" key="5">
    <source>
        <dbReference type="Proteomes" id="UP000664940"/>
    </source>
</evidence>
<dbReference type="PANTHER" id="PTHR47083">
    <property type="entry name" value="TESTIS-EXPRESSED PROTEIN 11"/>
    <property type="match status" value="1"/>
</dbReference>
<keyword evidence="1" id="KW-0469">Meiosis</keyword>
<evidence type="ECO:0000256" key="1">
    <source>
        <dbReference type="ARBA" id="ARBA00023254"/>
    </source>
</evidence>
<dbReference type="InterPro" id="IPR042861">
    <property type="entry name" value="TEX11"/>
</dbReference>
<dbReference type="KEGG" id="pdic:114505187"/>
<organism evidence="4 6">
    <name type="scientific">Phyllostomus discolor</name>
    <name type="common">pale spear-nosed bat</name>
    <dbReference type="NCBI Taxonomy" id="89673"/>
    <lineage>
        <taxon>Eukaryota</taxon>
        <taxon>Metazoa</taxon>
        <taxon>Chordata</taxon>
        <taxon>Craniata</taxon>
        <taxon>Vertebrata</taxon>
        <taxon>Euteleostomi</taxon>
        <taxon>Mammalia</taxon>
        <taxon>Eutheria</taxon>
        <taxon>Laurasiatheria</taxon>
        <taxon>Chiroptera</taxon>
        <taxon>Yangochiroptera</taxon>
        <taxon>Phyllostomidae</taxon>
        <taxon>Phyllostominae</taxon>
        <taxon>Phyllostomus</taxon>
    </lineage>
</organism>
<evidence type="ECO:0000313" key="4">
    <source>
        <dbReference type="Proteomes" id="UP000504628"/>
    </source>
</evidence>
<dbReference type="Proteomes" id="UP000664940">
    <property type="component" value="Unassembled WGS sequence"/>
</dbReference>
<dbReference type="EMBL" id="JABVXQ010000009">
    <property type="protein sequence ID" value="KAF6091645.1"/>
    <property type="molecule type" value="Genomic_DNA"/>
</dbReference>
<accession>A0A6J2MHT7</accession>
<dbReference type="InterPro" id="IPR013940">
    <property type="entry name" value="Spo22/ZIP4/TEX11"/>
</dbReference>
<dbReference type="GO" id="GO:0007130">
    <property type="term" value="P:synaptonemal complex assembly"/>
    <property type="evidence" value="ECO:0007669"/>
    <property type="project" value="TreeGrafter"/>
</dbReference>
<sequence length="920" mass="105745">MEEVDFRFMDFEETVQLLVKRDNSPDIPEAIEKIFMDIGNINRNSMADLPDTQIEEMAMNLWNWAISKKVGLDVTGEQRAKLRHVACKMMCMCEDADAPPEIIHRRILMNMKTGKEWVDVGNGVMADDFFEVAINGLEQMYAKIMENGPTDPSVDMQKCAVDKDLLKVLSYQAESAVIQGDFQRASACILRCKDMLVRVPKMVNYLLVLCYNFGVESHMVHKYEESCFWLSQSYDIARMTEVSIDPEMKAKILRLLAIVYFDWESGDNYDKALNAITLANKAHLNSAGVYLKIKILMKTQITDEELMEAVESVLHLDMSLDFCLSLAKLLMDRGREFVGFNFLKMICEHFRTSENVGKALLVQIETLFKRREDVLAKEKIEEIILGQQTGKKLSKELISYLHNLLWKKGCHSFQIQDYLEALNWYYYSLRIYEADQMDEEFPKLKRNIASCYLHMKQVEEAKVAMAEAEELDPGHIFTQFYVFKIAVLEGNCKAALEAITAFKNTLISDELGETDLFTDARLHGKLLGLAAQFALENGQQDAGEKALEYLAVCSEDTEQVLTAIKCLCRLIAPKVSDEQESANKRKEVERLLGALNIALVKFSQASVTRTSISEARINEAHWFRKTAWNLAVQSNQEPVIMREFFMLSYKLSLFCPSDEVVMIAQKTCLLMATSVDLEQARRALTSFEQSRFLNRALEQIHECREIWTVLKQTGDFSNDPCETLLLLYEFEIKAKRNDPLLESFLQPVWELPHLGSKTLETIAALALETPAYYPSIAVNALKRALWIYRKKESLDVLKYSNCMRKLVNLLVPEGVPKEEICSLEELWGFFDDTLSFLSHTEGYPEMEVLWLMIMSWNTGIFLYSNGKYLPAEKWCGLSLRFVNHLGSLKKVYETQIHVLYGELVQALEKKKRSHYFMKKN</sequence>